<keyword evidence="1" id="KW-0812">Transmembrane</keyword>
<dbReference type="EMBL" id="JBFTWV010000054">
    <property type="protein sequence ID" value="KAL2793670.1"/>
    <property type="molecule type" value="Genomic_DNA"/>
</dbReference>
<keyword evidence="1" id="KW-0472">Membrane</keyword>
<evidence type="ECO:0000256" key="1">
    <source>
        <dbReference type="SAM" id="Phobius"/>
    </source>
</evidence>
<organism evidence="2 3">
    <name type="scientific">Aspergillus keveii</name>
    <dbReference type="NCBI Taxonomy" id="714993"/>
    <lineage>
        <taxon>Eukaryota</taxon>
        <taxon>Fungi</taxon>
        <taxon>Dikarya</taxon>
        <taxon>Ascomycota</taxon>
        <taxon>Pezizomycotina</taxon>
        <taxon>Eurotiomycetes</taxon>
        <taxon>Eurotiomycetidae</taxon>
        <taxon>Eurotiales</taxon>
        <taxon>Aspergillaceae</taxon>
        <taxon>Aspergillus</taxon>
        <taxon>Aspergillus subgen. Nidulantes</taxon>
    </lineage>
</organism>
<comment type="caution">
    <text evidence="2">The sequence shown here is derived from an EMBL/GenBank/DDBJ whole genome shotgun (WGS) entry which is preliminary data.</text>
</comment>
<evidence type="ECO:0000313" key="3">
    <source>
        <dbReference type="Proteomes" id="UP001610563"/>
    </source>
</evidence>
<feature type="transmembrane region" description="Helical" evidence="1">
    <location>
        <begin position="12"/>
        <end position="32"/>
    </location>
</feature>
<gene>
    <name evidence="2" type="ORF">BJX66DRAFT_305454</name>
</gene>
<protein>
    <submittedName>
        <fullName evidence="2">Uncharacterized protein</fullName>
    </submittedName>
</protein>
<accession>A0ABR4G3R3</accession>
<dbReference type="Proteomes" id="UP001610563">
    <property type="component" value="Unassembled WGS sequence"/>
</dbReference>
<evidence type="ECO:0000313" key="2">
    <source>
        <dbReference type="EMBL" id="KAL2793670.1"/>
    </source>
</evidence>
<proteinExistence type="predicted"/>
<keyword evidence="1" id="KW-1133">Transmembrane helix</keyword>
<name>A0ABR4G3R3_9EURO</name>
<reference evidence="2 3" key="1">
    <citation type="submission" date="2024-07" db="EMBL/GenBank/DDBJ databases">
        <title>Section-level genome sequencing and comparative genomics of Aspergillus sections Usti and Cavernicolus.</title>
        <authorList>
            <consortium name="Lawrence Berkeley National Laboratory"/>
            <person name="Nybo J.L."/>
            <person name="Vesth T.C."/>
            <person name="Theobald S."/>
            <person name="Frisvad J.C."/>
            <person name="Larsen T.O."/>
            <person name="Kjaerboelling I."/>
            <person name="Rothschild-Mancinelli K."/>
            <person name="Lyhne E.K."/>
            <person name="Kogle M.E."/>
            <person name="Barry K."/>
            <person name="Clum A."/>
            <person name="Na H."/>
            <person name="Ledsgaard L."/>
            <person name="Lin J."/>
            <person name="Lipzen A."/>
            <person name="Kuo A."/>
            <person name="Riley R."/>
            <person name="Mondo S."/>
            <person name="Labutti K."/>
            <person name="Haridas S."/>
            <person name="Pangalinan J."/>
            <person name="Salamov A.A."/>
            <person name="Simmons B.A."/>
            <person name="Magnuson J.K."/>
            <person name="Chen J."/>
            <person name="Drula E."/>
            <person name="Henrissat B."/>
            <person name="Wiebenga A."/>
            <person name="Lubbers R.J."/>
            <person name="Gomes A.C."/>
            <person name="Makela M.R."/>
            <person name="Stajich J."/>
            <person name="Grigoriev I.V."/>
            <person name="Mortensen U.H."/>
            <person name="De Vries R.P."/>
            <person name="Baker S.E."/>
            <person name="Andersen M.R."/>
        </authorList>
    </citation>
    <scope>NUCLEOTIDE SEQUENCE [LARGE SCALE GENOMIC DNA]</scope>
    <source>
        <strain evidence="2 3">CBS 209.92</strain>
    </source>
</reference>
<sequence>MTVLDSEEQTGWPHVVFLVQAILAVQHFCTVLEKEACRRNVAVTGGVAQRALWNLISCQLHGQKGSWQCRMRCRSVQLLVSFCNVWCRTGHEKTESTVCPDWLEDNNWAWDCRTSL</sequence>
<keyword evidence="3" id="KW-1185">Reference proteome</keyword>